<keyword evidence="7" id="KW-0256">Endoplasmic reticulum</keyword>
<comment type="cofactor">
    <cofactor evidence="21">
        <name>heme</name>
        <dbReference type="ChEBI" id="CHEBI:30413"/>
    </cofactor>
</comment>
<evidence type="ECO:0000256" key="19">
    <source>
        <dbReference type="ARBA" id="ARBA00044304"/>
    </source>
</evidence>
<evidence type="ECO:0000313" key="25">
    <source>
        <dbReference type="Proteomes" id="UP001152320"/>
    </source>
</evidence>
<keyword evidence="8" id="KW-0492">Microsome</keyword>
<dbReference type="GO" id="GO:0004508">
    <property type="term" value="F:steroid 17-alpha-monooxygenase activity"/>
    <property type="evidence" value="ECO:0007669"/>
    <property type="project" value="TreeGrafter"/>
</dbReference>
<feature type="binding site" description="axial binding residue" evidence="21">
    <location>
        <position position="441"/>
    </location>
    <ligand>
        <name>heme</name>
        <dbReference type="ChEBI" id="CHEBI:30413"/>
    </ligand>
    <ligandPart>
        <name>Fe</name>
        <dbReference type="ChEBI" id="CHEBI:18248"/>
    </ligandPart>
</feature>
<keyword evidence="12" id="KW-0446">Lipid-binding</keyword>
<dbReference type="InterPro" id="IPR017972">
    <property type="entry name" value="Cyt_P450_CS"/>
</dbReference>
<evidence type="ECO:0000256" key="4">
    <source>
        <dbReference type="ARBA" id="ARBA00010617"/>
    </source>
</evidence>
<dbReference type="PANTHER" id="PTHR24289:SF1">
    <property type="entry name" value="STEROID 17-ALPHA-HYDROXYLASE_17,20 LYASE"/>
    <property type="match status" value="1"/>
</dbReference>
<dbReference type="InterPro" id="IPR002401">
    <property type="entry name" value="Cyt_P450_E_grp-I"/>
</dbReference>
<comment type="subcellular location">
    <subcellularLocation>
        <location evidence="1">Endomembrane system</location>
        <topology evidence="1">Peripheral membrane protein</topology>
    </subcellularLocation>
    <subcellularLocation>
        <location evidence="3">Endoplasmic reticulum membrane</location>
    </subcellularLocation>
    <subcellularLocation>
        <location evidence="2">Microsome membrane</location>
    </subcellularLocation>
</comment>
<dbReference type="GO" id="GO:0042446">
    <property type="term" value="P:hormone biosynthetic process"/>
    <property type="evidence" value="ECO:0007669"/>
    <property type="project" value="TreeGrafter"/>
</dbReference>
<dbReference type="GO" id="GO:0005506">
    <property type="term" value="F:iron ion binding"/>
    <property type="evidence" value="ECO:0007669"/>
    <property type="project" value="InterPro"/>
</dbReference>
<evidence type="ECO:0000256" key="20">
    <source>
        <dbReference type="ARBA" id="ARBA00044342"/>
    </source>
</evidence>
<evidence type="ECO:0000256" key="12">
    <source>
        <dbReference type="ARBA" id="ARBA00023121"/>
    </source>
</evidence>
<evidence type="ECO:0000256" key="8">
    <source>
        <dbReference type="ARBA" id="ARBA00022848"/>
    </source>
</evidence>
<evidence type="ECO:0000256" key="5">
    <source>
        <dbReference type="ARBA" id="ARBA00022617"/>
    </source>
</evidence>
<keyword evidence="6 21" id="KW-0479">Metal-binding</keyword>
<accession>A0A9Q1H5M9</accession>
<keyword evidence="25" id="KW-1185">Reference proteome</keyword>
<dbReference type="PANTHER" id="PTHR24289">
    <property type="entry name" value="STEROID 17-ALPHA-HYDROXYLASE/17,20 LYASE"/>
    <property type="match status" value="1"/>
</dbReference>
<dbReference type="Gene3D" id="1.10.630.10">
    <property type="entry name" value="Cytochrome P450"/>
    <property type="match status" value="1"/>
</dbReference>
<evidence type="ECO:0000256" key="22">
    <source>
        <dbReference type="RuleBase" id="RU000461"/>
    </source>
</evidence>
<dbReference type="GO" id="GO:0008289">
    <property type="term" value="F:lipid binding"/>
    <property type="evidence" value="ECO:0007669"/>
    <property type="project" value="UniProtKB-KW"/>
</dbReference>
<dbReference type="FunFam" id="1.10.630.10:FF:000049">
    <property type="entry name" value="steroid 21-hydroxylase isoform X1"/>
    <property type="match status" value="1"/>
</dbReference>
<name>A0A9Q1H5M9_HOLLE</name>
<evidence type="ECO:0000256" key="14">
    <source>
        <dbReference type="ARBA" id="ARBA00044040"/>
    </source>
</evidence>
<proteinExistence type="inferred from homology"/>
<dbReference type="GO" id="GO:0005789">
    <property type="term" value="C:endoplasmic reticulum membrane"/>
    <property type="evidence" value="ECO:0007669"/>
    <property type="project" value="UniProtKB-SubCell"/>
</dbReference>
<keyword evidence="11 22" id="KW-0503">Monooxygenase</keyword>
<dbReference type="GO" id="GO:0008610">
    <property type="term" value="P:lipid biosynthetic process"/>
    <property type="evidence" value="ECO:0007669"/>
    <property type="project" value="UniProtKB-ARBA"/>
</dbReference>
<dbReference type="PRINTS" id="PR00385">
    <property type="entry name" value="P450"/>
</dbReference>
<evidence type="ECO:0000256" key="7">
    <source>
        <dbReference type="ARBA" id="ARBA00022824"/>
    </source>
</evidence>
<dbReference type="PRINTS" id="PR00463">
    <property type="entry name" value="EP450I"/>
</dbReference>
<dbReference type="GO" id="GO:0020037">
    <property type="term" value="F:heme binding"/>
    <property type="evidence" value="ECO:0007669"/>
    <property type="project" value="InterPro"/>
</dbReference>
<evidence type="ECO:0000256" key="11">
    <source>
        <dbReference type="ARBA" id="ARBA00023033"/>
    </source>
</evidence>
<keyword evidence="5 21" id="KW-0349">Heme</keyword>
<evidence type="ECO:0000256" key="16">
    <source>
        <dbReference type="ARBA" id="ARBA00044217"/>
    </source>
</evidence>
<keyword evidence="10 21" id="KW-0408">Iron</keyword>
<dbReference type="EC" id="1.14.14.16" evidence="14"/>
<evidence type="ECO:0000256" key="1">
    <source>
        <dbReference type="ARBA" id="ARBA00004184"/>
    </source>
</evidence>
<keyword evidence="9 22" id="KW-0560">Oxidoreductase</keyword>
<protein>
    <recommendedName>
        <fullName evidence="15">Steroid 21-hydroxylase</fullName>
        <ecNumber evidence="14">1.14.14.16</ecNumber>
    </recommendedName>
    <alternativeName>
        <fullName evidence="19">21-OHase</fullName>
    </alternativeName>
    <alternativeName>
        <fullName evidence="16">Cytochrome P-450c21</fullName>
    </alternativeName>
    <alternativeName>
        <fullName evidence="20">Cytochrome P450 21</fullName>
    </alternativeName>
    <alternativeName>
        <fullName evidence="18">Cytochrome P450 XXI</fullName>
    </alternativeName>
    <alternativeName>
        <fullName evidence="17">Cytochrome P450-C21</fullName>
    </alternativeName>
</protein>
<dbReference type="GO" id="GO:0004509">
    <property type="term" value="F:steroid 21-monooxygenase activity"/>
    <property type="evidence" value="ECO:0007669"/>
    <property type="project" value="UniProtKB-EC"/>
</dbReference>
<keyword evidence="13" id="KW-0472">Membrane</keyword>
<evidence type="ECO:0000256" key="3">
    <source>
        <dbReference type="ARBA" id="ARBA00004586"/>
    </source>
</evidence>
<comment type="caution">
    <text evidence="24">The sequence shown here is derived from an EMBL/GenBank/DDBJ whole genome shotgun (WGS) entry which is preliminary data.</text>
</comment>
<evidence type="ECO:0000256" key="2">
    <source>
        <dbReference type="ARBA" id="ARBA00004524"/>
    </source>
</evidence>
<evidence type="ECO:0000256" key="6">
    <source>
        <dbReference type="ARBA" id="ARBA00022723"/>
    </source>
</evidence>
<dbReference type="PROSITE" id="PS00086">
    <property type="entry name" value="CYTOCHROME_P450"/>
    <property type="match status" value="1"/>
</dbReference>
<evidence type="ECO:0000256" key="17">
    <source>
        <dbReference type="ARBA" id="ARBA00044265"/>
    </source>
</evidence>
<evidence type="ECO:0000256" key="10">
    <source>
        <dbReference type="ARBA" id="ARBA00023004"/>
    </source>
</evidence>
<evidence type="ECO:0000256" key="23">
    <source>
        <dbReference type="SAM" id="SignalP"/>
    </source>
</evidence>
<dbReference type="Proteomes" id="UP001152320">
    <property type="component" value="Chromosome 11"/>
</dbReference>
<feature type="signal peptide" evidence="23">
    <location>
        <begin position="1"/>
        <end position="21"/>
    </location>
</feature>
<dbReference type="GO" id="GO:0016829">
    <property type="term" value="F:lyase activity"/>
    <property type="evidence" value="ECO:0007669"/>
    <property type="project" value="UniProtKB-KW"/>
</dbReference>
<keyword evidence="23" id="KW-0732">Signal</keyword>
<dbReference type="EMBL" id="JAIZAY010000011">
    <property type="protein sequence ID" value="KAJ8033345.1"/>
    <property type="molecule type" value="Genomic_DNA"/>
</dbReference>
<reference evidence="24" key="1">
    <citation type="submission" date="2021-10" db="EMBL/GenBank/DDBJ databases">
        <title>Tropical sea cucumber genome reveals ecological adaptation and Cuvierian tubules defense mechanism.</title>
        <authorList>
            <person name="Chen T."/>
        </authorList>
    </citation>
    <scope>NUCLEOTIDE SEQUENCE</scope>
    <source>
        <strain evidence="24">Nanhai2018</strain>
        <tissue evidence="24">Muscle</tissue>
    </source>
</reference>
<feature type="chain" id="PRO_5040187226" description="Steroid 21-hydroxylase" evidence="23">
    <location>
        <begin position="22"/>
        <end position="497"/>
    </location>
</feature>
<organism evidence="24 25">
    <name type="scientific">Holothuria leucospilota</name>
    <name type="common">Black long sea cucumber</name>
    <name type="synonym">Mertensiothuria leucospilota</name>
    <dbReference type="NCBI Taxonomy" id="206669"/>
    <lineage>
        <taxon>Eukaryota</taxon>
        <taxon>Metazoa</taxon>
        <taxon>Echinodermata</taxon>
        <taxon>Eleutherozoa</taxon>
        <taxon>Echinozoa</taxon>
        <taxon>Holothuroidea</taxon>
        <taxon>Aspidochirotacea</taxon>
        <taxon>Aspidochirotida</taxon>
        <taxon>Holothuriidae</taxon>
        <taxon>Holothuria</taxon>
    </lineage>
</organism>
<evidence type="ECO:0000256" key="18">
    <source>
        <dbReference type="ARBA" id="ARBA00044282"/>
    </source>
</evidence>
<sequence length="497" mass="57053">MFFMEIFLFVVFLCVLHKLVSYHRRYEGFKLPPNPPALPFFGNMSIFMSNRAPYYVMKEVSDKYGPVFSLKMGTGLYVVLSSAEAIREAFVKKSEDFAGRPYMYSISLLTRNNSGIVFGDYSPSLELHRKTTAIALQNHAKGKNCIPYSKKIATEVERLVEDLYVFANRKMDISNYLSLALLNVICELTFSERYEADNPEFQEILVNNDRFTSLLQPGDPIDVIPALKVIFPSKKLRVVQECVESRDQLLQRKYDEHVATFDPQNIRDLTDAFLAEMFQSNDQNANNVLSEDHVIMAMWEIFIGGFESTYTTLKWAIAYLIHNPEVQERIQNDLDEVIGDRAITGEDKNKLPYLEATVLETLRHSSFSSMNGPRRTTRDTSVAGFDIPKDTTVFCNLWWVHHDPKYWKEPDSFRPEHFLTDDGQLLMSKAFFPFSIGKRACLGASLAKMQLCLFLGGILQKYTIKCPPGEPLPNLEPNAELVRIPPSYNVWLSERER</sequence>
<dbReference type="InterPro" id="IPR036396">
    <property type="entry name" value="Cyt_P450_sf"/>
</dbReference>
<evidence type="ECO:0000256" key="13">
    <source>
        <dbReference type="ARBA" id="ARBA00023136"/>
    </source>
</evidence>
<evidence type="ECO:0000256" key="21">
    <source>
        <dbReference type="PIRSR" id="PIRSR602401-1"/>
    </source>
</evidence>
<dbReference type="GO" id="GO:0042448">
    <property type="term" value="P:progesterone metabolic process"/>
    <property type="evidence" value="ECO:0007669"/>
    <property type="project" value="TreeGrafter"/>
</dbReference>
<evidence type="ECO:0000256" key="9">
    <source>
        <dbReference type="ARBA" id="ARBA00023002"/>
    </source>
</evidence>
<evidence type="ECO:0000313" key="24">
    <source>
        <dbReference type="EMBL" id="KAJ8033345.1"/>
    </source>
</evidence>
<dbReference type="OrthoDB" id="1470350at2759"/>
<dbReference type="InterPro" id="IPR001128">
    <property type="entry name" value="Cyt_P450"/>
</dbReference>
<dbReference type="CDD" id="cd11027">
    <property type="entry name" value="CYP17A1-like"/>
    <property type="match status" value="1"/>
</dbReference>
<comment type="similarity">
    <text evidence="4 22">Belongs to the cytochrome P450 family.</text>
</comment>
<keyword evidence="24" id="KW-0456">Lyase</keyword>
<dbReference type="AlphaFoldDB" id="A0A9Q1H5M9"/>
<dbReference type="Pfam" id="PF00067">
    <property type="entry name" value="p450"/>
    <property type="match status" value="1"/>
</dbReference>
<gene>
    <name evidence="24" type="ORF">HOLleu_23554</name>
</gene>
<dbReference type="SUPFAM" id="SSF48264">
    <property type="entry name" value="Cytochrome P450"/>
    <property type="match status" value="1"/>
</dbReference>
<evidence type="ECO:0000256" key="15">
    <source>
        <dbReference type="ARBA" id="ARBA00044116"/>
    </source>
</evidence>